<reference evidence="2 3" key="1">
    <citation type="journal article" date="2019" name="Commun. Biol.">
        <title>The bagworm genome reveals a unique fibroin gene that provides high tensile strength.</title>
        <authorList>
            <person name="Kono N."/>
            <person name="Nakamura H."/>
            <person name="Ohtoshi R."/>
            <person name="Tomita M."/>
            <person name="Numata K."/>
            <person name="Arakawa K."/>
        </authorList>
    </citation>
    <scope>NUCLEOTIDE SEQUENCE [LARGE SCALE GENOMIC DNA]</scope>
</reference>
<feature type="region of interest" description="Disordered" evidence="1">
    <location>
        <begin position="1"/>
        <end position="24"/>
    </location>
</feature>
<accession>A0A4C1ZPQ2</accession>
<proteinExistence type="predicted"/>
<keyword evidence="3" id="KW-1185">Reference proteome</keyword>
<evidence type="ECO:0000256" key="1">
    <source>
        <dbReference type="SAM" id="MobiDB-lite"/>
    </source>
</evidence>
<evidence type="ECO:0000313" key="2">
    <source>
        <dbReference type="EMBL" id="GBP89870.1"/>
    </source>
</evidence>
<gene>
    <name evidence="2" type="ORF">EVAR_65759_1</name>
</gene>
<sequence length="148" mass="17419">MRNFPRPQYRNTRATKTHPRHNTGLDVSRAFERASFRRLSEHGSRASHCPIIRLPPRSQETPSVLLGYTDRARSLCIFAIPLWAGILAYNRIIAHPRDVKSINKTPLLRPAHLYERKEGNNVERRRKRTIYFNDTGMKQRERLYKAIE</sequence>
<organism evidence="2 3">
    <name type="scientific">Eumeta variegata</name>
    <name type="common">Bagworm moth</name>
    <name type="synonym">Eumeta japonica</name>
    <dbReference type="NCBI Taxonomy" id="151549"/>
    <lineage>
        <taxon>Eukaryota</taxon>
        <taxon>Metazoa</taxon>
        <taxon>Ecdysozoa</taxon>
        <taxon>Arthropoda</taxon>
        <taxon>Hexapoda</taxon>
        <taxon>Insecta</taxon>
        <taxon>Pterygota</taxon>
        <taxon>Neoptera</taxon>
        <taxon>Endopterygota</taxon>
        <taxon>Lepidoptera</taxon>
        <taxon>Glossata</taxon>
        <taxon>Ditrysia</taxon>
        <taxon>Tineoidea</taxon>
        <taxon>Psychidae</taxon>
        <taxon>Oiketicinae</taxon>
        <taxon>Eumeta</taxon>
    </lineage>
</organism>
<protein>
    <submittedName>
        <fullName evidence="2">Uncharacterized protein</fullName>
    </submittedName>
</protein>
<evidence type="ECO:0000313" key="3">
    <source>
        <dbReference type="Proteomes" id="UP000299102"/>
    </source>
</evidence>
<dbReference type="AlphaFoldDB" id="A0A4C1ZPQ2"/>
<dbReference type="Proteomes" id="UP000299102">
    <property type="component" value="Unassembled WGS sequence"/>
</dbReference>
<name>A0A4C1ZPQ2_EUMVA</name>
<comment type="caution">
    <text evidence="2">The sequence shown here is derived from an EMBL/GenBank/DDBJ whole genome shotgun (WGS) entry which is preliminary data.</text>
</comment>
<dbReference type="EMBL" id="BGZK01002039">
    <property type="protein sequence ID" value="GBP89870.1"/>
    <property type="molecule type" value="Genomic_DNA"/>
</dbReference>